<protein>
    <submittedName>
        <fullName evidence="10">Cation:proton antiporter</fullName>
    </submittedName>
</protein>
<feature type="domain" description="Cation/H+ exchanger transmembrane" evidence="8">
    <location>
        <begin position="17"/>
        <end position="386"/>
    </location>
</feature>
<gene>
    <name evidence="10" type="ORF">RGQ30_10980</name>
</gene>
<dbReference type="AlphaFoldDB" id="A0AA86JJI7"/>
<dbReference type="RefSeq" id="WP_130556867.1">
    <property type="nucleotide sequence ID" value="NZ_AP028947.1"/>
</dbReference>
<feature type="transmembrane region" description="Helical" evidence="7">
    <location>
        <begin position="57"/>
        <end position="76"/>
    </location>
</feature>
<evidence type="ECO:0000259" key="9">
    <source>
        <dbReference type="Pfam" id="PF02254"/>
    </source>
</evidence>
<keyword evidence="5 7" id="KW-1133">Transmembrane helix</keyword>
<accession>A0AA86JJI7</accession>
<dbReference type="GO" id="GO:0006813">
    <property type="term" value="P:potassium ion transport"/>
    <property type="evidence" value="ECO:0007669"/>
    <property type="project" value="InterPro"/>
</dbReference>
<evidence type="ECO:0000256" key="4">
    <source>
        <dbReference type="ARBA" id="ARBA00022692"/>
    </source>
</evidence>
<evidence type="ECO:0000256" key="5">
    <source>
        <dbReference type="ARBA" id="ARBA00022989"/>
    </source>
</evidence>
<evidence type="ECO:0000259" key="8">
    <source>
        <dbReference type="Pfam" id="PF00999"/>
    </source>
</evidence>
<organism evidence="10 11">
    <name type="scientific">Limnobacter thiooxidans</name>
    <dbReference type="NCBI Taxonomy" id="131080"/>
    <lineage>
        <taxon>Bacteria</taxon>
        <taxon>Pseudomonadati</taxon>
        <taxon>Pseudomonadota</taxon>
        <taxon>Betaproteobacteria</taxon>
        <taxon>Burkholderiales</taxon>
        <taxon>Burkholderiaceae</taxon>
        <taxon>Limnobacter</taxon>
    </lineage>
</organism>
<evidence type="ECO:0000256" key="6">
    <source>
        <dbReference type="ARBA" id="ARBA00023136"/>
    </source>
</evidence>
<dbReference type="PANTHER" id="PTHR42751:SF1">
    <property type="entry name" value="CATION_PROTON ANTIPORTER YBAL-RELATED"/>
    <property type="match status" value="1"/>
</dbReference>
<comment type="subcellular location">
    <subcellularLocation>
        <location evidence="1">Membrane</location>
        <topology evidence="1">Multi-pass membrane protein</topology>
    </subcellularLocation>
</comment>
<dbReference type="Gene3D" id="3.40.50.720">
    <property type="entry name" value="NAD(P)-binding Rossmann-like Domain"/>
    <property type="match status" value="1"/>
</dbReference>
<sequence length="561" mass="60107">MPHDVSLIATLAFGFGLALIFGFIAEKLKAPALLGYLVAGFLIGPATPGFVADPALTNQLAEVGVMLLMFGVGMHFSLKDLLAVKKIAVPGAIVQMGAATLLGMGVAHFWGWPMGQSLVFGLALSVASTVVLLKALEARGMLTSANGQIAVGWLVVEDLAMVLILVLLPPLAGILKGGTLDPETNLVFDIGLTLVKVALFVGLMLVVGKRVIPWMLWHIAKTGSRELFTLSVIALAISLAFVAAGLFDVSFALGAFFAGMVMRESELSHRAAEESLPLRDAFAVLFFVSVGMLFQFDVIVEHPLRVLAVVAIIVVGKSLAAGALVLLFKYPLKSALIIAASLAQIGEFSFILIGLGLYLGLVTLEVQSLVVSGAILSIALNPVVFSMVPKLNDLMVSKFQWVRNLNARSHTMEELPQQTDGRFLGGHVVLVGHTELSKRIAQSLKSRDVPHVIVDTSREVVAKLRKNEIAAVSGEYADPVTLVQAHVSNADCLVIATGDTPGLTQMIENAKMLNPAIRVFVQAYSKEEKQLLNAISDVRVYRWEDTLSDAMVHDILKNKLH</sequence>
<feature type="transmembrane region" description="Helical" evidence="7">
    <location>
        <begin position="307"/>
        <end position="328"/>
    </location>
</feature>
<feature type="transmembrane region" description="Helical" evidence="7">
    <location>
        <begin position="6"/>
        <end position="25"/>
    </location>
</feature>
<dbReference type="InterPro" id="IPR006153">
    <property type="entry name" value="Cation/H_exchanger_TM"/>
</dbReference>
<reference evidence="10 11" key="1">
    <citation type="submission" date="2023-10" db="EMBL/GenBank/DDBJ databases">
        <title>Complete Genome Sequence of Limnobacter thiooxidans CS-K2T, Isolated from freshwater lake sediments in Bavaria, Germany.</title>
        <authorList>
            <person name="Naruki M."/>
            <person name="Watanabe A."/>
            <person name="Warashina T."/>
            <person name="Morita T."/>
            <person name="Arakawa K."/>
        </authorList>
    </citation>
    <scope>NUCLEOTIDE SEQUENCE [LARGE SCALE GENOMIC DNA]</scope>
    <source>
        <strain evidence="10 11">CS-K2</strain>
    </source>
</reference>
<evidence type="ECO:0000313" key="10">
    <source>
        <dbReference type="EMBL" id="BET25597.1"/>
    </source>
</evidence>
<feature type="transmembrane region" description="Helical" evidence="7">
    <location>
        <begin position="88"/>
        <end position="112"/>
    </location>
</feature>
<evidence type="ECO:0000256" key="7">
    <source>
        <dbReference type="SAM" id="Phobius"/>
    </source>
</evidence>
<dbReference type="InterPro" id="IPR003148">
    <property type="entry name" value="RCK_N"/>
</dbReference>
<dbReference type="InterPro" id="IPR038770">
    <property type="entry name" value="Na+/solute_symporter_sf"/>
</dbReference>
<evidence type="ECO:0000313" key="11">
    <source>
        <dbReference type="Proteomes" id="UP001329151"/>
    </source>
</evidence>
<keyword evidence="6 7" id="KW-0472">Membrane</keyword>
<feature type="domain" description="RCK N-terminal" evidence="9">
    <location>
        <begin position="428"/>
        <end position="534"/>
    </location>
</feature>
<dbReference type="InterPro" id="IPR036291">
    <property type="entry name" value="NAD(P)-bd_dom_sf"/>
</dbReference>
<dbReference type="GO" id="GO:1902600">
    <property type="term" value="P:proton transmembrane transport"/>
    <property type="evidence" value="ECO:0007669"/>
    <property type="project" value="InterPro"/>
</dbReference>
<evidence type="ECO:0000256" key="1">
    <source>
        <dbReference type="ARBA" id="ARBA00004141"/>
    </source>
</evidence>
<dbReference type="GO" id="GO:0016020">
    <property type="term" value="C:membrane"/>
    <property type="evidence" value="ECO:0007669"/>
    <property type="project" value="UniProtKB-SubCell"/>
</dbReference>
<feature type="transmembrane region" description="Helical" evidence="7">
    <location>
        <begin position="281"/>
        <end position="300"/>
    </location>
</feature>
<comment type="similarity">
    <text evidence="2">Belongs to the monovalent cation:proton antiporter 2 (CPA2) transporter (TC 2.A.37) family.</text>
</comment>
<dbReference type="KEGG" id="lto:RGQ30_10980"/>
<name>A0AA86JJI7_9BURK</name>
<dbReference type="Pfam" id="PF00999">
    <property type="entry name" value="Na_H_Exchanger"/>
    <property type="match status" value="1"/>
</dbReference>
<feature type="transmembrane region" description="Helical" evidence="7">
    <location>
        <begin position="149"/>
        <end position="174"/>
    </location>
</feature>
<evidence type="ECO:0000256" key="2">
    <source>
        <dbReference type="ARBA" id="ARBA00005551"/>
    </source>
</evidence>
<feature type="transmembrane region" description="Helical" evidence="7">
    <location>
        <begin position="118"/>
        <end position="137"/>
    </location>
</feature>
<dbReference type="Proteomes" id="UP001329151">
    <property type="component" value="Chromosome"/>
</dbReference>
<dbReference type="EMBL" id="AP028947">
    <property type="protein sequence ID" value="BET25597.1"/>
    <property type="molecule type" value="Genomic_DNA"/>
</dbReference>
<keyword evidence="4 7" id="KW-0812">Transmembrane</keyword>
<dbReference type="SUPFAM" id="SSF51735">
    <property type="entry name" value="NAD(P)-binding Rossmann-fold domains"/>
    <property type="match status" value="1"/>
</dbReference>
<keyword evidence="3" id="KW-0813">Transport</keyword>
<dbReference type="PANTHER" id="PTHR42751">
    <property type="entry name" value="SODIUM/HYDROGEN EXCHANGER FAMILY/TRKA DOMAIN PROTEIN"/>
    <property type="match status" value="1"/>
</dbReference>
<keyword evidence="11" id="KW-1185">Reference proteome</keyword>
<proteinExistence type="inferred from homology"/>
<feature type="transmembrane region" description="Helical" evidence="7">
    <location>
        <begin position="228"/>
        <end position="261"/>
    </location>
</feature>
<dbReference type="Pfam" id="PF02254">
    <property type="entry name" value="TrkA_N"/>
    <property type="match status" value="1"/>
</dbReference>
<dbReference type="GO" id="GO:0015297">
    <property type="term" value="F:antiporter activity"/>
    <property type="evidence" value="ECO:0007669"/>
    <property type="project" value="InterPro"/>
</dbReference>
<feature type="transmembrane region" description="Helical" evidence="7">
    <location>
        <begin position="334"/>
        <end position="361"/>
    </location>
</feature>
<feature type="transmembrane region" description="Helical" evidence="7">
    <location>
        <begin position="186"/>
        <end position="207"/>
    </location>
</feature>
<dbReference type="Gene3D" id="1.20.1530.20">
    <property type="match status" value="1"/>
</dbReference>
<feature type="transmembrane region" description="Helical" evidence="7">
    <location>
        <begin position="368"/>
        <end position="388"/>
    </location>
</feature>
<evidence type="ECO:0000256" key="3">
    <source>
        <dbReference type="ARBA" id="ARBA00022448"/>
    </source>
</evidence>
<feature type="transmembrane region" description="Helical" evidence="7">
    <location>
        <begin position="32"/>
        <end position="51"/>
    </location>
</feature>